<name>A0A822E6M4_9BILA</name>
<dbReference type="EMBL" id="CAJOBR010068586">
    <property type="protein sequence ID" value="CAF5092697.1"/>
    <property type="molecule type" value="Genomic_DNA"/>
</dbReference>
<dbReference type="AlphaFoldDB" id="A0A822E6M4"/>
<proteinExistence type="predicted"/>
<comment type="caution">
    <text evidence="2">The sequence shown here is derived from an EMBL/GenBank/DDBJ whole genome shotgun (WGS) entry which is preliminary data.</text>
</comment>
<feature type="non-terminal residue" evidence="2">
    <location>
        <position position="80"/>
    </location>
</feature>
<dbReference type="EMBL" id="CAJOBR010073991">
    <property type="protein sequence ID" value="CAF5107669.1"/>
    <property type="molecule type" value="Genomic_DNA"/>
</dbReference>
<evidence type="ECO:0000313" key="2">
    <source>
        <dbReference type="EMBL" id="CAF5092697.1"/>
    </source>
</evidence>
<protein>
    <submittedName>
        <fullName evidence="2">Uncharacterized protein</fullName>
    </submittedName>
</protein>
<gene>
    <name evidence="2" type="ORF">QYT958_LOCUS44417</name>
    <name evidence="3" type="ORF">QYT958_LOCUS45205</name>
</gene>
<evidence type="ECO:0000313" key="3">
    <source>
        <dbReference type="EMBL" id="CAF5107669.1"/>
    </source>
</evidence>
<evidence type="ECO:0000313" key="4">
    <source>
        <dbReference type="Proteomes" id="UP000663848"/>
    </source>
</evidence>
<feature type="compositionally biased region" description="Polar residues" evidence="1">
    <location>
        <begin position="27"/>
        <end position="38"/>
    </location>
</feature>
<sequence length="80" mass="8459">VFRRRTASTSRSDTNVKENSPVKGNAAKTNSDNSGFITPSLTANGSGIKHRTLSGVSISSSSTSLATSPLLNITRQQEKH</sequence>
<feature type="non-terminal residue" evidence="2">
    <location>
        <position position="1"/>
    </location>
</feature>
<feature type="region of interest" description="Disordered" evidence="1">
    <location>
        <begin position="1"/>
        <end position="38"/>
    </location>
</feature>
<evidence type="ECO:0000256" key="1">
    <source>
        <dbReference type="SAM" id="MobiDB-lite"/>
    </source>
</evidence>
<feature type="region of interest" description="Disordered" evidence="1">
    <location>
        <begin position="55"/>
        <end position="80"/>
    </location>
</feature>
<organism evidence="2 4">
    <name type="scientific">Rotaria socialis</name>
    <dbReference type="NCBI Taxonomy" id="392032"/>
    <lineage>
        <taxon>Eukaryota</taxon>
        <taxon>Metazoa</taxon>
        <taxon>Spiralia</taxon>
        <taxon>Gnathifera</taxon>
        <taxon>Rotifera</taxon>
        <taxon>Eurotatoria</taxon>
        <taxon>Bdelloidea</taxon>
        <taxon>Philodinida</taxon>
        <taxon>Philodinidae</taxon>
        <taxon>Rotaria</taxon>
    </lineage>
</organism>
<feature type="compositionally biased region" description="Low complexity" evidence="1">
    <location>
        <begin position="55"/>
        <end position="71"/>
    </location>
</feature>
<reference evidence="2" key="1">
    <citation type="submission" date="2021-02" db="EMBL/GenBank/DDBJ databases">
        <authorList>
            <person name="Nowell W R."/>
        </authorList>
    </citation>
    <scope>NUCLEOTIDE SEQUENCE</scope>
</reference>
<dbReference type="Proteomes" id="UP000663848">
    <property type="component" value="Unassembled WGS sequence"/>
</dbReference>
<accession>A0A822E6M4</accession>